<name>A0A3S5AUC5_9PLAT</name>
<reference evidence="2" key="1">
    <citation type="submission" date="2018-11" db="EMBL/GenBank/DDBJ databases">
        <authorList>
            <consortium name="Pathogen Informatics"/>
        </authorList>
    </citation>
    <scope>NUCLEOTIDE SEQUENCE</scope>
</reference>
<organism evidence="2 3">
    <name type="scientific">Protopolystoma xenopodis</name>
    <dbReference type="NCBI Taxonomy" id="117903"/>
    <lineage>
        <taxon>Eukaryota</taxon>
        <taxon>Metazoa</taxon>
        <taxon>Spiralia</taxon>
        <taxon>Lophotrochozoa</taxon>
        <taxon>Platyhelminthes</taxon>
        <taxon>Monogenea</taxon>
        <taxon>Polyopisthocotylea</taxon>
        <taxon>Polystomatidea</taxon>
        <taxon>Polystomatidae</taxon>
        <taxon>Protopolystoma</taxon>
    </lineage>
</organism>
<evidence type="ECO:0000313" key="2">
    <source>
        <dbReference type="EMBL" id="VEL28637.1"/>
    </source>
</evidence>
<evidence type="ECO:0000313" key="3">
    <source>
        <dbReference type="Proteomes" id="UP000784294"/>
    </source>
</evidence>
<dbReference type="AlphaFoldDB" id="A0A3S5AUC5"/>
<dbReference type="Proteomes" id="UP000784294">
    <property type="component" value="Unassembled WGS sequence"/>
</dbReference>
<proteinExistence type="predicted"/>
<comment type="caution">
    <text evidence="2">The sequence shown here is derived from an EMBL/GenBank/DDBJ whole genome shotgun (WGS) entry which is preliminary data.</text>
</comment>
<sequence length="95" mass="10272">MTITTQCAKVVVTLECSLKKKTTLKGRGKYPHRDLNSGFLGETTCNLPDEPLRRLMCGSVPDDHNNPISSWASSLTGSTGSPSSAYDIDGKQRPC</sequence>
<dbReference type="EMBL" id="CAAALY010096526">
    <property type="protein sequence ID" value="VEL28637.1"/>
    <property type="molecule type" value="Genomic_DNA"/>
</dbReference>
<keyword evidence="3" id="KW-1185">Reference proteome</keyword>
<feature type="region of interest" description="Disordered" evidence="1">
    <location>
        <begin position="68"/>
        <end position="95"/>
    </location>
</feature>
<feature type="compositionally biased region" description="Low complexity" evidence="1">
    <location>
        <begin position="73"/>
        <end position="84"/>
    </location>
</feature>
<accession>A0A3S5AUC5</accession>
<protein>
    <submittedName>
        <fullName evidence="2">Uncharacterized protein</fullName>
    </submittedName>
</protein>
<evidence type="ECO:0000256" key="1">
    <source>
        <dbReference type="SAM" id="MobiDB-lite"/>
    </source>
</evidence>
<gene>
    <name evidence="2" type="ORF">PXEA_LOCUS22077</name>
</gene>